<protein>
    <recommendedName>
        <fullName evidence="2">HNH nuclease domain-containing protein</fullName>
    </recommendedName>
</protein>
<feature type="compositionally biased region" description="Low complexity" evidence="1">
    <location>
        <begin position="125"/>
        <end position="139"/>
    </location>
</feature>
<sequence>MDNTGVAEENGSSLPNISYIDRLEEKLAILKAISETEMPSETPNEPPRRIDQTGVKENQFLDFKVRSGKFFVETIETILVGVDFAVANVISIVMNKRNTVTSSYATSSRQTASSKQATPSKRATSKSGVGSGVQSLLGKAKQKTRNQGSIDQTKERDGGKCTLLHTTVKEAVHIYPVAQTKAAAACKNSLCALGFIWGGDTCDKFKDVLSIKDFDIPKNMITLDNAPHHLWDTGKITFSPVLCLPNRIDLAIRVLEPLDWSKRKGAGSQLPEGFATDPRTRMKGDIDPTDKITKKAAKKPVEVSFMSADTQYRINDGHLFTVTSDDPSLLPSAELLELRDRIMVMMTLKEGADADDDVLSSAILGWSERVGQELASLTTEEVNEMTWTSSVIQQPEDVGDMFPPEGQPEH</sequence>
<comment type="caution">
    <text evidence="3">The sequence shown here is derived from an EMBL/GenBank/DDBJ whole genome shotgun (WGS) entry which is preliminary data.</text>
</comment>
<dbReference type="Pfam" id="PF13391">
    <property type="entry name" value="HNH_2"/>
    <property type="match status" value="1"/>
</dbReference>
<feature type="region of interest" description="Disordered" evidence="1">
    <location>
        <begin position="34"/>
        <end position="53"/>
    </location>
</feature>
<accession>A0A9W4RUW9</accession>
<feature type="region of interest" description="Disordered" evidence="1">
    <location>
        <begin position="266"/>
        <end position="288"/>
    </location>
</feature>
<dbReference type="InterPro" id="IPR003615">
    <property type="entry name" value="HNH_nuc"/>
</dbReference>
<feature type="compositionally biased region" description="Basic and acidic residues" evidence="1">
    <location>
        <begin position="278"/>
        <end position="288"/>
    </location>
</feature>
<evidence type="ECO:0000259" key="2">
    <source>
        <dbReference type="Pfam" id="PF13391"/>
    </source>
</evidence>
<evidence type="ECO:0000313" key="3">
    <source>
        <dbReference type="EMBL" id="CAI0647741.1"/>
    </source>
</evidence>
<proteinExistence type="predicted"/>
<keyword evidence="4" id="KW-1185">Reference proteome</keyword>
<organism evidence="3 4">
    <name type="scientific">Colletotrichum noveboracense</name>
    <dbReference type="NCBI Taxonomy" id="2664923"/>
    <lineage>
        <taxon>Eukaryota</taxon>
        <taxon>Fungi</taxon>
        <taxon>Dikarya</taxon>
        <taxon>Ascomycota</taxon>
        <taxon>Pezizomycotina</taxon>
        <taxon>Sordariomycetes</taxon>
        <taxon>Hypocreomycetidae</taxon>
        <taxon>Glomerellales</taxon>
        <taxon>Glomerellaceae</taxon>
        <taxon>Colletotrichum</taxon>
        <taxon>Colletotrichum gloeosporioides species complex</taxon>
    </lineage>
</organism>
<feature type="domain" description="HNH nuclease" evidence="2">
    <location>
        <begin position="169"/>
        <end position="238"/>
    </location>
</feature>
<evidence type="ECO:0000256" key="1">
    <source>
        <dbReference type="SAM" id="MobiDB-lite"/>
    </source>
</evidence>
<feature type="region of interest" description="Disordered" evidence="1">
    <location>
        <begin position="103"/>
        <end position="156"/>
    </location>
</feature>
<reference evidence="3" key="1">
    <citation type="submission" date="2022-08" db="EMBL/GenBank/DDBJ databases">
        <authorList>
            <person name="Giroux E."/>
            <person name="Giroux E."/>
        </authorList>
    </citation>
    <scope>NUCLEOTIDE SEQUENCE</scope>
    <source>
        <strain evidence="3">H1091258</strain>
    </source>
</reference>
<feature type="compositionally biased region" description="Polar residues" evidence="1">
    <location>
        <begin position="103"/>
        <end position="122"/>
    </location>
</feature>
<evidence type="ECO:0000313" key="4">
    <source>
        <dbReference type="Proteomes" id="UP001152533"/>
    </source>
</evidence>
<dbReference type="AlphaFoldDB" id="A0A9W4RUW9"/>
<dbReference type="EMBL" id="CAMGZC010000467">
    <property type="protein sequence ID" value="CAI0647741.1"/>
    <property type="molecule type" value="Genomic_DNA"/>
</dbReference>
<gene>
    <name evidence="3" type="ORF">CGXH109_LOCUS68573</name>
</gene>
<name>A0A9W4RUW9_9PEZI</name>
<dbReference type="Proteomes" id="UP001152533">
    <property type="component" value="Unassembled WGS sequence"/>
</dbReference>